<evidence type="ECO:0000313" key="1">
    <source>
        <dbReference type="EMBL" id="QQT53086.1"/>
    </source>
</evidence>
<gene>
    <name evidence="1" type="ORF">I6I98_23040</name>
</gene>
<keyword evidence="2" id="KW-1185">Reference proteome</keyword>
<evidence type="ECO:0000313" key="2">
    <source>
        <dbReference type="Proteomes" id="UP000595498"/>
    </source>
</evidence>
<dbReference type="PROSITE" id="PS51257">
    <property type="entry name" value="PROKAR_LIPOPROTEIN"/>
    <property type="match status" value="1"/>
</dbReference>
<organism evidence="1 2">
    <name type="scientific">Sphingobacterium multivorum</name>
    <dbReference type="NCBI Taxonomy" id="28454"/>
    <lineage>
        <taxon>Bacteria</taxon>
        <taxon>Pseudomonadati</taxon>
        <taxon>Bacteroidota</taxon>
        <taxon>Sphingobacteriia</taxon>
        <taxon>Sphingobacteriales</taxon>
        <taxon>Sphingobacteriaceae</taxon>
        <taxon>Sphingobacterium</taxon>
    </lineage>
</organism>
<sequence length="255" mass="27534">MKVKLLIFIFLGIWIFACKKNETYTSQNSEGKPQKKAGSTFSSPKIEIQLSKNGTTITVNVTTSGYISTTPPSVEVGISGSDGFMTSQTLGPGGGSFIFNGTAGVSYTFTGQMLIGSVRVTTVRFISLSPNSPTTSCTYPSSLATPSFPESIPYALGNGETLYQGDGELLILFPTDAQLGVKIVLRYKKQYSAEDWSYTAPFTCAGAQLQNGDIKTFYIINNLESSTTYTVQPGILCNDKFIECPNTFNRTTIVL</sequence>
<reference evidence="1 2" key="1">
    <citation type="submission" date="2021-01" db="EMBL/GenBank/DDBJ databases">
        <title>FDA dAtabase for Regulatory Grade micrObial Sequences (FDA-ARGOS): Supporting development and validation of Infectious Disease Dx tests.</title>
        <authorList>
            <person name="Sproer C."/>
            <person name="Gronow S."/>
            <person name="Severitt S."/>
            <person name="Schroder I."/>
            <person name="Tallon L."/>
            <person name="Sadzewicz L."/>
            <person name="Zhao X."/>
            <person name="Boylan J."/>
            <person name="Ott S."/>
            <person name="Bowen H."/>
            <person name="Vavikolanu K."/>
            <person name="Mehta A."/>
            <person name="Aluvathingal J."/>
            <person name="Nadendla S."/>
            <person name="Lowell S."/>
            <person name="Myers T."/>
            <person name="Yan Y."/>
            <person name="Sichtig H."/>
        </authorList>
    </citation>
    <scope>NUCLEOTIDE SEQUENCE [LARGE SCALE GENOMIC DNA]</scope>
    <source>
        <strain evidence="1 2">FDAARGOS_1141</strain>
    </source>
</reference>
<proteinExistence type="predicted"/>
<name>A0ABX7CM31_SPHMU</name>
<protein>
    <submittedName>
        <fullName evidence="1">Uncharacterized protein</fullName>
    </submittedName>
</protein>
<accession>A0ABX7CM31</accession>
<dbReference type="Proteomes" id="UP000595498">
    <property type="component" value="Chromosome"/>
</dbReference>
<dbReference type="EMBL" id="CP068224">
    <property type="protein sequence ID" value="QQT53086.1"/>
    <property type="molecule type" value="Genomic_DNA"/>
</dbReference>